<keyword evidence="3" id="KW-0862">Zinc</keyword>
<dbReference type="SMART" id="SM00249">
    <property type="entry name" value="PHD"/>
    <property type="match status" value="1"/>
</dbReference>
<organism evidence="6 7">
    <name type="scientific">Arachis hypogaea</name>
    <name type="common">Peanut</name>
    <dbReference type="NCBI Taxonomy" id="3818"/>
    <lineage>
        <taxon>Eukaryota</taxon>
        <taxon>Viridiplantae</taxon>
        <taxon>Streptophyta</taxon>
        <taxon>Embryophyta</taxon>
        <taxon>Tracheophyta</taxon>
        <taxon>Spermatophyta</taxon>
        <taxon>Magnoliopsida</taxon>
        <taxon>eudicotyledons</taxon>
        <taxon>Gunneridae</taxon>
        <taxon>Pentapetalae</taxon>
        <taxon>rosids</taxon>
        <taxon>fabids</taxon>
        <taxon>Fabales</taxon>
        <taxon>Fabaceae</taxon>
        <taxon>Papilionoideae</taxon>
        <taxon>50 kb inversion clade</taxon>
        <taxon>dalbergioids sensu lato</taxon>
        <taxon>Dalbergieae</taxon>
        <taxon>Pterocarpus clade</taxon>
        <taxon>Arachis</taxon>
    </lineage>
</organism>
<evidence type="ECO:0000259" key="5">
    <source>
        <dbReference type="SMART" id="SM00249"/>
    </source>
</evidence>
<evidence type="ECO:0000313" key="6">
    <source>
        <dbReference type="EMBL" id="RYR51753.1"/>
    </source>
</evidence>
<dbReference type="SUPFAM" id="SSF57903">
    <property type="entry name" value="FYVE/PHD zinc finger"/>
    <property type="match status" value="1"/>
</dbReference>
<dbReference type="InterPro" id="IPR001965">
    <property type="entry name" value="Znf_PHD"/>
</dbReference>
<dbReference type="Gene3D" id="3.30.40.10">
    <property type="entry name" value="Zinc/RING finger domain, C3HC4 (zinc finger)"/>
    <property type="match status" value="1"/>
</dbReference>
<evidence type="ECO:0000256" key="1">
    <source>
        <dbReference type="ARBA" id="ARBA00022723"/>
    </source>
</evidence>
<dbReference type="STRING" id="3818.A0A445CLI9"/>
<feature type="region of interest" description="Disordered" evidence="4">
    <location>
        <begin position="305"/>
        <end position="326"/>
    </location>
</feature>
<dbReference type="PANTHER" id="PTHR47863">
    <property type="entry name" value="RING/FYVE/PHD ZINC FINGER SUPERFAMILY PROTEIN"/>
    <property type="match status" value="1"/>
</dbReference>
<evidence type="ECO:0000256" key="4">
    <source>
        <dbReference type="SAM" id="MobiDB-lite"/>
    </source>
</evidence>
<accession>A0A445CLI9</accession>
<dbReference type="PANTHER" id="PTHR47863:SF4">
    <property type="entry name" value="RING_FYVE_PHD ZINC FINGER SUPERFAMILY PROTEIN"/>
    <property type="match status" value="1"/>
</dbReference>
<dbReference type="InterPro" id="IPR011011">
    <property type="entry name" value="Znf_FYVE_PHD"/>
</dbReference>
<evidence type="ECO:0000313" key="7">
    <source>
        <dbReference type="Proteomes" id="UP000289738"/>
    </source>
</evidence>
<dbReference type="Proteomes" id="UP000289738">
    <property type="component" value="Chromosome A06"/>
</dbReference>
<protein>
    <recommendedName>
        <fullName evidence="5">Zinc finger PHD-type domain-containing protein</fullName>
    </recommendedName>
</protein>
<dbReference type="InterPro" id="IPR013083">
    <property type="entry name" value="Znf_RING/FYVE/PHD"/>
</dbReference>
<reference evidence="6 7" key="1">
    <citation type="submission" date="2019-01" db="EMBL/GenBank/DDBJ databases">
        <title>Sequencing of cultivated peanut Arachis hypogaea provides insights into genome evolution and oil improvement.</title>
        <authorList>
            <person name="Chen X."/>
        </authorList>
    </citation>
    <scope>NUCLEOTIDE SEQUENCE [LARGE SCALE GENOMIC DNA]</scope>
    <source>
        <strain evidence="7">cv. Fuhuasheng</strain>
        <tissue evidence="6">Leaves</tissue>
    </source>
</reference>
<evidence type="ECO:0000256" key="3">
    <source>
        <dbReference type="ARBA" id="ARBA00022833"/>
    </source>
</evidence>
<gene>
    <name evidence="6" type="ORF">Ahy_A06g026733</name>
</gene>
<keyword evidence="2" id="KW-0863">Zinc-finger</keyword>
<keyword evidence="7" id="KW-1185">Reference proteome</keyword>
<feature type="domain" description="Zinc finger PHD-type" evidence="5">
    <location>
        <begin position="436"/>
        <end position="480"/>
    </location>
</feature>
<comment type="caution">
    <text evidence="6">The sequence shown here is derived from an EMBL/GenBank/DDBJ whole genome shotgun (WGS) entry which is preliminary data.</text>
</comment>
<dbReference type="AlphaFoldDB" id="A0A445CLI9"/>
<evidence type="ECO:0000256" key="2">
    <source>
        <dbReference type="ARBA" id="ARBA00022771"/>
    </source>
</evidence>
<dbReference type="Gramene" id="arahy.Tifrunner.gnm2.ann2.Ah06g110300.1">
    <property type="protein sequence ID" value="arahy.Tifrunner.gnm2.ann2.Ah06g110300.1-CDS"/>
    <property type="gene ID" value="arahy.Tifrunner.gnm2.ann2.Ah06g110300"/>
</dbReference>
<dbReference type="GO" id="GO:0008270">
    <property type="term" value="F:zinc ion binding"/>
    <property type="evidence" value="ECO:0007669"/>
    <property type="project" value="UniProtKB-KW"/>
</dbReference>
<name>A0A445CLI9_ARAHY</name>
<keyword evidence="1" id="KW-0479">Metal-binding</keyword>
<sequence>MVESASSLPWLWAIQSVASCKQIHISILQALIRVAPVARADFCGKTRELIALRCLEEIFDSAHRVGCDEATSASLDSRVRFDFSSSCEDVLQKILNEIPLPNLEMDGAKLLKWNVFPFIMHKRGTIKCDLQQLKESIVEGTHPYANHLRDISGLLHQNENTVHVNDNVRDDLRKRDHGNHNYCENMGAKENPMFAILEKVNESSKESLLDKIIPCKRNRAESADEHVMGYQLGKQVDISECDEVNAKKSRCSSLLNVDSDKEKSVPPHGKQVIENHTDKVVRENLGVVSEEGSHDQHLASIRCKSSNQNEVSHGEPQASISMKHTSDVEYCQQQNDEPVKTKVLLRNEVLPENGDNTAHKALNVIHELQSKRKTGAQGKEPNAADDKAGGAVILSDGDEYQNEKLGLAAQKRELLSSRCTSGHDISTSTRLTENNVCMKCKEGGKLLVCRTTTCPIMVHESCLTTCQIDAEGNFLCPFCVYYQAISRCVEAKKKASLARKELASFIRI</sequence>
<proteinExistence type="predicted"/>
<dbReference type="OrthoDB" id="608866at2759"/>
<dbReference type="EMBL" id="SDMP01000006">
    <property type="protein sequence ID" value="RYR51753.1"/>
    <property type="molecule type" value="Genomic_DNA"/>
</dbReference>